<feature type="transmembrane region" description="Helical" evidence="1">
    <location>
        <begin position="96"/>
        <end position="115"/>
    </location>
</feature>
<dbReference type="Proteomes" id="UP000886852">
    <property type="component" value="Unassembled WGS sequence"/>
</dbReference>
<dbReference type="Pfam" id="PF07784">
    <property type="entry name" value="DUF1622"/>
    <property type="match status" value="1"/>
</dbReference>
<dbReference type="EMBL" id="DVOC01000092">
    <property type="protein sequence ID" value="HIU91378.1"/>
    <property type="molecule type" value="Genomic_DNA"/>
</dbReference>
<keyword evidence="1" id="KW-1133">Transmembrane helix</keyword>
<dbReference type="InterPro" id="IPR012427">
    <property type="entry name" value="DUF1622"/>
</dbReference>
<feature type="transmembrane region" description="Helical" evidence="1">
    <location>
        <begin position="33"/>
        <end position="58"/>
    </location>
</feature>
<name>A0A9D1MXL3_9BACT</name>
<keyword evidence="1" id="KW-0472">Membrane</keyword>
<gene>
    <name evidence="2" type="ORF">IAC72_05160</name>
</gene>
<dbReference type="PANTHER" id="PTHR38468">
    <property type="entry name" value="SLL0939 PROTEIN"/>
    <property type="match status" value="1"/>
</dbReference>
<sequence length="144" mass="16463">MSFFTQAATEPATSPLEKAYEVISEYFDLIVEYLILFVEFIGIAILIYAIVAAVVGLFRHHKHVRLNLAEGIALSLEFKMGGELLRTVIVRDWNELLILGAVILLRAALTFLIQWEIKLERRSGNLTDLELHDLKLASKRHIFR</sequence>
<feature type="non-terminal residue" evidence="2">
    <location>
        <position position="144"/>
    </location>
</feature>
<protein>
    <submittedName>
        <fullName evidence="2">DUF1622 domain-containing protein</fullName>
    </submittedName>
</protein>
<organism evidence="2 3">
    <name type="scientific">Candidatus Fimimonas merdipullorum</name>
    <dbReference type="NCBI Taxonomy" id="2840822"/>
    <lineage>
        <taxon>Bacteria</taxon>
        <taxon>Pseudomonadati</taxon>
        <taxon>Myxococcota</taxon>
        <taxon>Myxococcia</taxon>
        <taxon>Myxococcales</taxon>
        <taxon>Cystobacterineae</taxon>
        <taxon>Myxococcaceae</taxon>
        <taxon>Myxococcaceae incertae sedis</taxon>
        <taxon>Candidatus Fimimonas</taxon>
    </lineage>
</organism>
<keyword evidence="1" id="KW-0812">Transmembrane</keyword>
<evidence type="ECO:0000313" key="3">
    <source>
        <dbReference type="Proteomes" id="UP000886852"/>
    </source>
</evidence>
<reference evidence="2" key="1">
    <citation type="submission" date="2020-10" db="EMBL/GenBank/DDBJ databases">
        <authorList>
            <person name="Gilroy R."/>
        </authorList>
    </citation>
    <scope>NUCLEOTIDE SEQUENCE</scope>
    <source>
        <strain evidence="2">ChiHjej12B11-7776</strain>
    </source>
</reference>
<evidence type="ECO:0000313" key="2">
    <source>
        <dbReference type="EMBL" id="HIU91378.1"/>
    </source>
</evidence>
<reference evidence="2" key="2">
    <citation type="journal article" date="2021" name="PeerJ">
        <title>Extensive microbial diversity within the chicken gut microbiome revealed by metagenomics and culture.</title>
        <authorList>
            <person name="Gilroy R."/>
            <person name="Ravi A."/>
            <person name="Getino M."/>
            <person name="Pursley I."/>
            <person name="Horton D.L."/>
            <person name="Alikhan N.F."/>
            <person name="Baker D."/>
            <person name="Gharbi K."/>
            <person name="Hall N."/>
            <person name="Watson M."/>
            <person name="Adriaenssens E.M."/>
            <person name="Foster-Nyarko E."/>
            <person name="Jarju S."/>
            <person name="Secka A."/>
            <person name="Antonio M."/>
            <person name="Oren A."/>
            <person name="Chaudhuri R.R."/>
            <person name="La Ragione R."/>
            <person name="Hildebrand F."/>
            <person name="Pallen M.J."/>
        </authorList>
    </citation>
    <scope>NUCLEOTIDE SEQUENCE</scope>
    <source>
        <strain evidence="2">ChiHjej12B11-7776</strain>
    </source>
</reference>
<evidence type="ECO:0000256" key="1">
    <source>
        <dbReference type="SAM" id="Phobius"/>
    </source>
</evidence>
<comment type="caution">
    <text evidence="2">The sequence shown here is derived from an EMBL/GenBank/DDBJ whole genome shotgun (WGS) entry which is preliminary data.</text>
</comment>
<accession>A0A9D1MXL3</accession>
<proteinExistence type="predicted"/>
<dbReference type="AlphaFoldDB" id="A0A9D1MXL3"/>
<dbReference type="PANTHER" id="PTHR38468:SF1">
    <property type="entry name" value="SLL0939 PROTEIN"/>
    <property type="match status" value="1"/>
</dbReference>